<evidence type="ECO:0000313" key="3">
    <source>
        <dbReference type="Proteomes" id="UP000023566"/>
    </source>
</evidence>
<keyword evidence="3" id="KW-1185">Reference proteome</keyword>
<keyword evidence="1" id="KW-0472">Membrane</keyword>
<accession>A0ABC9VI14</accession>
<sequence length="163" mass="18977">MKKRTAVLLVVSLIAIYGMMHMMPLLFGRPLFVFDMDMPRHYGPFAGHHHFAFQGPRDHMMMFNGWMMFRIFPFLFHLALLLSGWIWWKGKGPLQWLGLALMVWGLIGLLPKWLLVPLAFGAAYLLAKRQKTQTGPIGTWPAPYIQTAHILDEWEKNIKKEDQ</sequence>
<evidence type="ECO:0000256" key="1">
    <source>
        <dbReference type="SAM" id="Phobius"/>
    </source>
</evidence>
<comment type="caution">
    <text evidence="2">The sequence shown here is derived from an EMBL/GenBank/DDBJ whole genome shotgun (WGS) entry which is preliminary data.</text>
</comment>
<dbReference type="Proteomes" id="UP000023566">
    <property type="component" value="Chromosome"/>
</dbReference>
<keyword evidence="1" id="KW-0812">Transmembrane</keyword>
<dbReference type="AlphaFoldDB" id="A0ABC9VI14"/>
<feature type="transmembrane region" description="Helical" evidence="1">
    <location>
        <begin position="100"/>
        <end position="127"/>
    </location>
</feature>
<reference evidence="2 3" key="1">
    <citation type="journal article" date="2014" name="Appl. Microbiol. Biotechnol.">
        <title>Transformable facultative thermophile Geobacillus stearothermophilus NUB3621 as a host strain for metabolic engineering.</title>
        <authorList>
            <person name="Blanchard K."/>
            <person name="Robic S."/>
            <person name="Matsumura I."/>
        </authorList>
    </citation>
    <scope>NUCLEOTIDE SEQUENCE [LARGE SCALE GENOMIC DNA]</scope>
    <source>
        <strain evidence="2 3">NUB3621</strain>
    </source>
</reference>
<dbReference type="RefSeq" id="WP_260676100.1">
    <property type="nucleotide sequence ID" value="NZ_CM002692.1"/>
</dbReference>
<evidence type="ECO:0000313" key="2">
    <source>
        <dbReference type="EMBL" id="EZP78414.1"/>
    </source>
</evidence>
<dbReference type="EMBL" id="AOTZ01000002">
    <property type="protein sequence ID" value="EZP78414.1"/>
    <property type="molecule type" value="Genomic_DNA"/>
</dbReference>
<protein>
    <submittedName>
        <fullName evidence="2">Uncharacterized protein</fullName>
    </submittedName>
</protein>
<proteinExistence type="predicted"/>
<organism evidence="2 3">
    <name type="scientific">Parageobacillus genomosp. 1</name>
    <dbReference type="NCBI Taxonomy" id="1295642"/>
    <lineage>
        <taxon>Bacteria</taxon>
        <taxon>Bacillati</taxon>
        <taxon>Bacillota</taxon>
        <taxon>Bacilli</taxon>
        <taxon>Bacillales</taxon>
        <taxon>Anoxybacillaceae</taxon>
        <taxon>Parageobacillus</taxon>
    </lineage>
</organism>
<keyword evidence="1" id="KW-1133">Transmembrane helix</keyword>
<gene>
    <name evidence="2" type="ORF">H839_01061</name>
</gene>
<feature type="transmembrane region" description="Helical" evidence="1">
    <location>
        <begin position="67"/>
        <end position="88"/>
    </location>
</feature>
<name>A0ABC9VI14_9BACL</name>